<dbReference type="Gene3D" id="3.90.1150.10">
    <property type="entry name" value="Aspartate Aminotransferase, domain 1"/>
    <property type="match status" value="1"/>
</dbReference>
<feature type="binding site" evidence="5">
    <location>
        <position position="122"/>
    </location>
    <ligand>
        <name>(6S)-5,6,7,8-tetrahydrofolate</name>
        <dbReference type="ChEBI" id="CHEBI:57453"/>
    </ligand>
</feature>
<dbReference type="InterPro" id="IPR015421">
    <property type="entry name" value="PyrdxlP-dep_Trfase_major"/>
</dbReference>
<feature type="domain" description="Serine hydroxymethyltransferase-like" evidence="7">
    <location>
        <begin position="6"/>
        <end position="405"/>
    </location>
</feature>
<feature type="site" description="Plays an important role in substrate specificity" evidence="5">
    <location>
        <position position="250"/>
    </location>
</feature>
<reference evidence="9" key="1">
    <citation type="submission" date="2017-09" db="EMBL/GenBank/DDBJ databases">
        <title>Depth-based differentiation of microbial function through sediment-hosted aquifers and enrichment of novel symbionts in the deep terrestrial subsurface.</title>
        <authorList>
            <person name="Probst A.J."/>
            <person name="Ladd B."/>
            <person name="Jarett J.K."/>
            <person name="Geller-Mcgrath D.E."/>
            <person name="Sieber C.M.K."/>
            <person name="Emerson J.B."/>
            <person name="Anantharaman K."/>
            <person name="Thomas B.C."/>
            <person name="Malmstrom R."/>
            <person name="Stieglmeier M."/>
            <person name="Klingl A."/>
            <person name="Woyke T."/>
            <person name="Ryan C.M."/>
            <person name="Banfield J.F."/>
        </authorList>
    </citation>
    <scope>NUCLEOTIDE SEQUENCE [LARGE SCALE GENOMIC DNA]</scope>
</reference>
<comment type="cofactor">
    <cofactor evidence="1 5 6">
        <name>pyridoxal 5'-phosphate</name>
        <dbReference type="ChEBI" id="CHEBI:597326"/>
    </cofactor>
</comment>
<accession>A0A2M6WYY5</accession>
<organism evidence="8 9">
    <name type="scientific">Candidatus Andersenbacteria bacterium CG10_big_fil_rev_8_21_14_0_10_54_11</name>
    <dbReference type="NCBI Taxonomy" id="1974485"/>
    <lineage>
        <taxon>Bacteria</taxon>
        <taxon>Candidatus Anderseniibacteriota</taxon>
    </lineage>
</organism>
<dbReference type="HAMAP" id="MF_00051">
    <property type="entry name" value="SHMT"/>
    <property type="match status" value="1"/>
</dbReference>
<comment type="pathway">
    <text evidence="5">Amino-acid biosynthesis; glycine biosynthesis; glycine from L-serine: step 1/1.</text>
</comment>
<comment type="catalytic activity">
    <reaction evidence="5">
        <text>(6R)-5,10-methylene-5,6,7,8-tetrahydrofolate + glycine + H2O = (6S)-5,6,7,8-tetrahydrofolate + L-serine</text>
        <dbReference type="Rhea" id="RHEA:15481"/>
        <dbReference type="ChEBI" id="CHEBI:15377"/>
        <dbReference type="ChEBI" id="CHEBI:15636"/>
        <dbReference type="ChEBI" id="CHEBI:33384"/>
        <dbReference type="ChEBI" id="CHEBI:57305"/>
        <dbReference type="ChEBI" id="CHEBI:57453"/>
        <dbReference type="EC" id="2.1.2.1"/>
    </reaction>
</comment>
<comment type="function">
    <text evidence="5">Catalyzes the reversible interconversion of serine and glycine with tetrahydrofolate (THF) serving as the one-carbon carrier. This reaction serves as the major source of one-carbon groups required for the biosynthesis of purines, thymidylate, methionine, and other important biomolecules. Also exhibits THF-independent aldolase activity toward beta-hydroxyamino acids, producing glycine and aldehydes, via a retro-aldol mechanism.</text>
</comment>
<comment type="pathway">
    <text evidence="5">One-carbon metabolism; tetrahydrofolate interconversion.</text>
</comment>
<keyword evidence="3 5" id="KW-0028">Amino-acid biosynthesis</keyword>
<dbReference type="GO" id="GO:0004372">
    <property type="term" value="F:glycine hydroxymethyltransferase activity"/>
    <property type="evidence" value="ECO:0007669"/>
    <property type="project" value="UniProtKB-UniRule"/>
</dbReference>
<dbReference type="Gene3D" id="3.40.640.10">
    <property type="entry name" value="Type I PLP-dependent aspartate aminotransferase-like (Major domain)"/>
    <property type="match status" value="1"/>
</dbReference>
<dbReference type="EMBL" id="PEZP01000036">
    <property type="protein sequence ID" value="PIT98021.1"/>
    <property type="molecule type" value="Genomic_DNA"/>
</dbReference>
<evidence type="ECO:0000313" key="8">
    <source>
        <dbReference type="EMBL" id="PIT98021.1"/>
    </source>
</evidence>
<evidence type="ECO:0000259" key="7">
    <source>
        <dbReference type="Pfam" id="PF00464"/>
    </source>
</evidence>
<evidence type="ECO:0000256" key="1">
    <source>
        <dbReference type="ARBA" id="ARBA00001933"/>
    </source>
</evidence>
<comment type="caution">
    <text evidence="5">Lacks conserved residue(s) required for the propagation of feature annotation.</text>
</comment>
<keyword evidence="2 5" id="KW-0963">Cytoplasm</keyword>
<dbReference type="InterPro" id="IPR039429">
    <property type="entry name" value="SHMT-like_dom"/>
</dbReference>
<comment type="subunit">
    <text evidence="5">Homodimer.</text>
</comment>
<dbReference type="Proteomes" id="UP000230731">
    <property type="component" value="Unassembled WGS sequence"/>
</dbReference>
<dbReference type="GO" id="GO:0030170">
    <property type="term" value="F:pyridoxal phosphate binding"/>
    <property type="evidence" value="ECO:0007669"/>
    <property type="project" value="UniProtKB-UniRule"/>
</dbReference>
<name>A0A2M6WYY5_9BACT</name>
<dbReference type="AlphaFoldDB" id="A0A2M6WYY5"/>
<dbReference type="GO" id="GO:0008168">
    <property type="term" value="F:methyltransferase activity"/>
    <property type="evidence" value="ECO:0007669"/>
    <property type="project" value="UniProtKB-KW"/>
</dbReference>
<dbReference type="PIRSF" id="PIRSF000412">
    <property type="entry name" value="SHMT"/>
    <property type="match status" value="1"/>
</dbReference>
<evidence type="ECO:0000313" key="9">
    <source>
        <dbReference type="Proteomes" id="UP000230731"/>
    </source>
</evidence>
<dbReference type="InterPro" id="IPR015422">
    <property type="entry name" value="PyrdxlP-dep_Trfase_small"/>
</dbReference>
<evidence type="ECO:0000256" key="2">
    <source>
        <dbReference type="ARBA" id="ARBA00022490"/>
    </source>
</evidence>
<dbReference type="GO" id="GO:0019264">
    <property type="term" value="P:glycine biosynthetic process from serine"/>
    <property type="evidence" value="ECO:0007669"/>
    <property type="project" value="UniProtKB-UniRule"/>
</dbReference>
<dbReference type="GO" id="GO:0005829">
    <property type="term" value="C:cytosol"/>
    <property type="evidence" value="ECO:0007669"/>
    <property type="project" value="TreeGrafter"/>
</dbReference>
<dbReference type="CDD" id="cd00378">
    <property type="entry name" value="SHMT"/>
    <property type="match status" value="1"/>
</dbReference>
<dbReference type="InterPro" id="IPR049943">
    <property type="entry name" value="Ser_HO-MeTrfase-like"/>
</dbReference>
<evidence type="ECO:0000256" key="4">
    <source>
        <dbReference type="ARBA" id="ARBA00022898"/>
    </source>
</evidence>
<dbReference type="GO" id="GO:0032259">
    <property type="term" value="P:methylation"/>
    <property type="evidence" value="ECO:0007669"/>
    <property type="project" value="UniProtKB-KW"/>
</dbReference>
<sequence length="461" mass="50455">MSMTNLEQSDPKVFAIIKREARRQKETLSMIPSENFFSPAVREAVGSVFMHKYTEGNIGRRYYEGCEIADALEELALERARQAFRLPGTWDANVQALSGSNANQAVYLALLQPGDTILSMYLPDGGHLSHGWSYEPSLPSPAEEPVYRGGSRKVNITSRLYRVVQYKTDPATQQFDYDQIEQIARQEKPKLLITGGTAYPRLIDHARMRAIADAVGAYYLADIAHEAGLIAAGVLPTPVGVADVVTLTTHKTLRAGRGAIILASRELIKKIDRAVLPGLQGGPHMHNIAGVCAGLGEAVTDEFRVYAQAVLDNTRELAQGLIEQGFRLVTGGGDKHLLLIDLRDQPLLGRPYARALAAAGIVANYNTMPQETRSPLDPSALRVGTPHSTGRGMRAAEMVQIAGWMREVMEAAASWQEMKFEAFDEAARQSPDLQRIAVAVRELCVRFPLPLSAFAVTEGVH</sequence>
<evidence type="ECO:0000256" key="5">
    <source>
        <dbReference type="HAMAP-Rule" id="MF_00051"/>
    </source>
</evidence>
<dbReference type="InterPro" id="IPR015424">
    <property type="entry name" value="PyrdxlP-dep_Trfase"/>
</dbReference>
<dbReference type="Pfam" id="PF00464">
    <property type="entry name" value="SHMT"/>
    <property type="match status" value="1"/>
</dbReference>
<keyword evidence="8" id="KW-0489">Methyltransferase</keyword>
<dbReference type="UniPathway" id="UPA00193"/>
<dbReference type="PANTHER" id="PTHR11680">
    <property type="entry name" value="SERINE HYDROXYMETHYLTRANSFERASE"/>
    <property type="match status" value="1"/>
</dbReference>
<keyword evidence="4 5" id="KW-0663">Pyridoxal phosphate</keyword>
<dbReference type="GO" id="GO:0035999">
    <property type="term" value="P:tetrahydrofolate interconversion"/>
    <property type="evidence" value="ECO:0007669"/>
    <property type="project" value="UniProtKB-UniRule"/>
</dbReference>
<protein>
    <recommendedName>
        <fullName evidence="5">Serine hydroxymethyltransferase</fullName>
        <shortName evidence="5">SHMT</shortName>
        <shortName evidence="5">Serine methylase</shortName>
        <ecNumber evidence="5">2.1.2.1</ecNumber>
    </recommendedName>
</protein>
<comment type="caution">
    <text evidence="8">The sequence shown here is derived from an EMBL/GenBank/DDBJ whole genome shotgun (WGS) entry which is preliminary data.</text>
</comment>
<feature type="modified residue" description="N6-(pyridoxal phosphate)lysine" evidence="5 6">
    <location>
        <position position="251"/>
    </location>
</feature>
<dbReference type="UniPathway" id="UPA00288">
    <property type="reaction ID" value="UER01023"/>
</dbReference>
<dbReference type="SUPFAM" id="SSF53383">
    <property type="entry name" value="PLP-dependent transferases"/>
    <property type="match status" value="1"/>
</dbReference>
<dbReference type="InterPro" id="IPR001085">
    <property type="entry name" value="Ser_HO-MeTrfase"/>
</dbReference>
<dbReference type="PANTHER" id="PTHR11680:SF50">
    <property type="entry name" value="SERINE HYDROXYMETHYLTRANSFERASE"/>
    <property type="match status" value="1"/>
</dbReference>
<evidence type="ECO:0000256" key="6">
    <source>
        <dbReference type="PIRSR" id="PIRSR000412-50"/>
    </source>
</evidence>
<comment type="similarity">
    <text evidence="5">Belongs to the SHMT family.</text>
</comment>
<feature type="binding site" evidence="5">
    <location>
        <begin position="126"/>
        <end position="128"/>
    </location>
    <ligand>
        <name>(6S)-5,6,7,8-tetrahydrofolate</name>
        <dbReference type="ChEBI" id="CHEBI:57453"/>
    </ligand>
</feature>
<proteinExistence type="inferred from homology"/>
<dbReference type="EC" id="2.1.2.1" evidence="5"/>
<gene>
    <name evidence="5 8" type="primary">glyA</name>
    <name evidence="8" type="ORF">COT71_02930</name>
</gene>
<evidence type="ECO:0000256" key="3">
    <source>
        <dbReference type="ARBA" id="ARBA00022605"/>
    </source>
</evidence>
<keyword evidence="5 8" id="KW-0808">Transferase</keyword>
<dbReference type="NCBIfam" id="NF000586">
    <property type="entry name" value="PRK00011.1"/>
    <property type="match status" value="1"/>
</dbReference>
<keyword evidence="5" id="KW-0554">One-carbon metabolism</keyword>
<comment type="subcellular location">
    <subcellularLocation>
        <location evidence="5">Cytoplasm</location>
    </subcellularLocation>
</comment>